<evidence type="ECO:0000313" key="2">
    <source>
        <dbReference type="Proteomes" id="UP000236738"/>
    </source>
</evidence>
<protein>
    <submittedName>
        <fullName evidence="1">GLPGLI family protein</fullName>
    </submittedName>
</protein>
<accession>A0A1H5V048</accession>
<proteinExistence type="predicted"/>
<keyword evidence="2" id="KW-1185">Reference proteome</keyword>
<name>A0A1H5V048_9FLAO</name>
<dbReference type="EMBL" id="FNUS01000001">
    <property type="protein sequence ID" value="SEF80596.1"/>
    <property type="molecule type" value="Genomic_DNA"/>
</dbReference>
<reference evidence="2" key="1">
    <citation type="submission" date="2016-10" db="EMBL/GenBank/DDBJ databases">
        <authorList>
            <person name="Varghese N."/>
            <person name="Submissions S."/>
        </authorList>
    </citation>
    <scope>NUCLEOTIDE SEQUENCE [LARGE SCALE GENOMIC DNA]</scope>
    <source>
        <strain evidence="2">DSM 21580</strain>
    </source>
</reference>
<dbReference type="InterPro" id="IPR005901">
    <property type="entry name" value="GLPGLI"/>
</dbReference>
<dbReference type="Proteomes" id="UP000236738">
    <property type="component" value="Unassembled WGS sequence"/>
</dbReference>
<dbReference type="OrthoDB" id="1440774at2"/>
<dbReference type="NCBIfam" id="TIGR01200">
    <property type="entry name" value="GLPGLI"/>
    <property type="match status" value="1"/>
</dbReference>
<dbReference type="AlphaFoldDB" id="A0A1H5V048"/>
<gene>
    <name evidence="1" type="ORF">SAMN05421847_0988</name>
</gene>
<dbReference type="RefSeq" id="WP_103912953.1">
    <property type="nucleotide sequence ID" value="NZ_FNUS01000001.1"/>
</dbReference>
<organism evidence="1 2">
    <name type="scientific">Halpernia humi</name>
    <dbReference type="NCBI Taxonomy" id="493375"/>
    <lineage>
        <taxon>Bacteria</taxon>
        <taxon>Pseudomonadati</taxon>
        <taxon>Bacteroidota</taxon>
        <taxon>Flavobacteriia</taxon>
        <taxon>Flavobacteriales</taxon>
        <taxon>Weeksellaceae</taxon>
        <taxon>Chryseobacterium group</taxon>
        <taxon>Halpernia</taxon>
    </lineage>
</organism>
<evidence type="ECO:0000313" key="1">
    <source>
        <dbReference type="EMBL" id="SEF80596.1"/>
    </source>
</evidence>
<dbReference type="Pfam" id="PF09697">
    <property type="entry name" value="Porph_ging"/>
    <property type="match status" value="1"/>
</dbReference>
<sequence>MGKINYKIKFLFFLIVFSGNFIFSQNYTIGYDVKYRPKVDDSAKVSEKYLLNINTETKESFFKFQDLNHSDFNSNIFKNNSKNIFKKYEMILYKFYSSDYLFTANWELLKQKKEILGHVCENASISFGGRQWTAWYTAEIPIQDGPYKFSGLPGLILEIRSKDNDYEFFARSIEKKSDEVKAFQAIPMGDLEKEKTFKRNLIKEPASQYKQNLAQGNLKVSVSFNGRQSSDKEIIESINENFWEWMNAHDNPIEKGVIWIK</sequence>